<dbReference type="PROSITE" id="PS00608">
    <property type="entry name" value="GLYCOSYL_HYDROL_F2_2"/>
    <property type="match status" value="1"/>
</dbReference>
<dbReference type="Pfam" id="PF00703">
    <property type="entry name" value="Glyco_hydro_2"/>
    <property type="match status" value="1"/>
</dbReference>
<dbReference type="SUPFAM" id="SSF49785">
    <property type="entry name" value="Galactose-binding domain-like"/>
    <property type="match status" value="1"/>
</dbReference>
<comment type="similarity">
    <text evidence="3">Belongs to the glycosyl hydrolase 2 family.</text>
</comment>
<evidence type="ECO:0000259" key="10">
    <source>
        <dbReference type="Pfam" id="PF00703"/>
    </source>
</evidence>
<dbReference type="InterPro" id="IPR036156">
    <property type="entry name" value="Beta-gal/glucu_dom_sf"/>
</dbReference>
<sequence length="974" mass="109684">MQIVKNWSVIILMIFFASHLTAQNFMAGGRQHLPPKPTKVAGVAIPVKSLDGEWEINLNPTATSISDKTISANWQKIMVPGEAMMQGFKIKHDTAFVYRKKINITENTKGKRHAVRFNGVFNHAKVYFNGNLVREHFGGFTAWDADITKFIKPGQDNWLHVEVTDRADDISYASGYAHHTIGGITRKVDYVILPESPVQYLYAKSWLTNNYTDGTLSIQMELPQSKDLTAYYELIDPSGKKVWSKPRSLKATGNIWKDSIAVPKVSPWTAESPFLYKMILSVIKNGKTQQTIEQLVGFRSIEINKDNEMLVNGKTVKLRGACRHDMHPTLGRSTNRAQDSVDAVLTKESNMNFIRTSHYPPTEDFLEFCDRYGIYVQEETAVCFVLDWRVAPYNKFETQSNSSYTDRYLGQLSEMIDRDRNHASIVMWSIGNESNWGTNFQKSYEFVKSVDKSRPVSWSFPATALDQGKRNFDILVSHYPAYNGKYSDLGKYEKNMKGDLPIIGDEWVHVNCYNTDLSTYDPNVRDFWGVSMDSTWTYRFDVKGYLGGAIWGMIDETFTMKDGMTGYGPWGIVDVWRRKKTEFWNTKKAYSPIRVLLGDVKKATGSIILPLHNRYDHTNLQSIKATALINGKEVAIVMPDVAPHAKGEMIIPVSTPTSSVKVQFKDKTGALIDEELINMEGEHKARAIVSTGVWKVADETDQLTLKSGDFTFKINKKTGAIDQGSVKDVAVITGNPLLVVNRPKDAGVLKNTDAILSGDYRVANFSFDQLSKEVFVIHSKGEVDKYPVEMVTSLYPNGQIKITYSADSIPAYTWDIGVGVPVASDLDKISWDRKGYWTTYPEGHMSALKGTAKKVYNSTESFGVKPNFEVSHSMSDYFLTKKDPAVLYKAEMSASGIYRAKKENIYSYTVSGDQGALNVVSDGKQAAKMNVNKDGSQQLLVSDKWDYWTISWGNYQGTRNKTKKSSGTVFLQLK</sequence>
<keyword evidence="6 13" id="KW-0378">Hydrolase</keyword>
<evidence type="ECO:0000256" key="9">
    <source>
        <dbReference type="SAM" id="SignalP"/>
    </source>
</evidence>
<protein>
    <recommendedName>
        <fullName evidence="5">beta-galactosidase</fullName>
        <ecNumber evidence="5">3.2.1.23</ecNumber>
    </recommendedName>
</protein>
<keyword evidence="8" id="KW-0326">Glycosidase</keyword>
<name>A0ABW5YXF0_9SPHI</name>
<dbReference type="PANTHER" id="PTHR46323">
    <property type="entry name" value="BETA-GALACTOSIDASE"/>
    <property type="match status" value="1"/>
</dbReference>
<proteinExistence type="inferred from homology"/>
<evidence type="ECO:0000256" key="6">
    <source>
        <dbReference type="ARBA" id="ARBA00022801"/>
    </source>
</evidence>
<comment type="caution">
    <text evidence="13">The sequence shown here is derived from an EMBL/GenBank/DDBJ whole genome shotgun (WGS) entry which is preliminary data.</text>
</comment>
<evidence type="ECO:0000256" key="1">
    <source>
        <dbReference type="ARBA" id="ARBA00001412"/>
    </source>
</evidence>
<dbReference type="InterPro" id="IPR008979">
    <property type="entry name" value="Galactose-bd-like_sf"/>
</dbReference>
<keyword evidence="7" id="KW-0106">Calcium</keyword>
<gene>
    <name evidence="13" type="ORF">ACFS6I_14165</name>
</gene>
<dbReference type="Gene3D" id="2.60.40.10">
    <property type="entry name" value="Immunoglobulins"/>
    <property type="match status" value="1"/>
</dbReference>
<dbReference type="Gene3D" id="2.60.120.260">
    <property type="entry name" value="Galactose-binding domain-like"/>
    <property type="match status" value="1"/>
</dbReference>
<evidence type="ECO:0000256" key="5">
    <source>
        <dbReference type="ARBA" id="ARBA00012756"/>
    </source>
</evidence>
<dbReference type="GO" id="GO:0016787">
    <property type="term" value="F:hydrolase activity"/>
    <property type="evidence" value="ECO:0007669"/>
    <property type="project" value="UniProtKB-KW"/>
</dbReference>
<dbReference type="Proteomes" id="UP001597509">
    <property type="component" value="Unassembled WGS sequence"/>
</dbReference>
<accession>A0ABW5YXF0</accession>
<dbReference type="Pfam" id="PF02836">
    <property type="entry name" value="Glyco_hydro_2_C"/>
    <property type="match status" value="1"/>
</dbReference>
<dbReference type="RefSeq" id="WP_380921577.1">
    <property type="nucleotide sequence ID" value="NZ_JBHUPE010000005.1"/>
</dbReference>
<dbReference type="PRINTS" id="PR00132">
    <property type="entry name" value="GLHYDRLASE2"/>
</dbReference>
<dbReference type="InterPro" id="IPR006104">
    <property type="entry name" value="Glyco_hydro_2_N"/>
</dbReference>
<dbReference type="Pfam" id="PF02837">
    <property type="entry name" value="Glyco_hydro_2_N"/>
    <property type="match status" value="1"/>
</dbReference>
<dbReference type="InterPro" id="IPR013783">
    <property type="entry name" value="Ig-like_fold"/>
</dbReference>
<reference evidence="14" key="1">
    <citation type="journal article" date="2019" name="Int. J. Syst. Evol. Microbiol.">
        <title>The Global Catalogue of Microorganisms (GCM) 10K type strain sequencing project: providing services to taxonomists for standard genome sequencing and annotation.</title>
        <authorList>
            <consortium name="The Broad Institute Genomics Platform"/>
            <consortium name="The Broad Institute Genome Sequencing Center for Infectious Disease"/>
            <person name="Wu L."/>
            <person name="Ma J."/>
        </authorList>
    </citation>
    <scope>NUCLEOTIDE SEQUENCE [LARGE SCALE GENOMIC DNA]</scope>
    <source>
        <strain evidence="14">KCTC 22209</strain>
    </source>
</reference>
<dbReference type="InterPro" id="IPR050347">
    <property type="entry name" value="Bact_Beta-galactosidase"/>
</dbReference>
<dbReference type="EC" id="3.2.1.23" evidence="5"/>
<dbReference type="SUPFAM" id="SSF51445">
    <property type="entry name" value="(Trans)glycosidases"/>
    <property type="match status" value="1"/>
</dbReference>
<comment type="cofactor">
    <cofactor evidence="2">
        <name>Ca(2+)</name>
        <dbReference type="ChEBI" id="CHEBI:29108"/>
    </cofactor>
</comment>
<dbReference type="EMBL" id="JBHUPE010000005">
    <property type="protein sequence ID" value="MFD2905083.1"/>
    <property type="molecule type" value="Genomic_DNA"/>
</dbReference>
<dbReference type="SUPFAM" id="SSF74650">
    <property type="entry name" value="Galactose mutarotase-like"/>
    <property type="match status" value="1"/>
</dbReference>
<organism evidence="13 14">
    <name type="scientific">Sphingobacterium anhuiense</name>
    <dbReference type="NCBI Taxonomy" id="493780"/>
    <lineage>
        <taxon>Bacteria</taxon>
        <taxon>Pseudomonadati</taxon>
        <taxon>Bacteroidota</taxon>
        <taxon>Sphingobacteriia</taxon>
        <taxon>Sphingobacteriales</taxon>
        <taxon>Sphingobacteriaceae</taxon>
        <taxon>Sphingobacterium</taxon>
    </lineage>
</organism>
<dbReference type="SUPFAM" id="SSF49303">
    <property type="entry name" value="beta-Galactosidase/glucuronidase domain"/>
    <property type="match status" value="1"/>
</dbReference>
<dbReference type="InterPro" id="IPR006101">
    <property type="entry name" value="Glyco_hydro_2"/>
</dbReference>
<keyword evidence="9" id="KW-0732">Signal</keyword>
<comment type="subunit">
    <text evidence="4">Monomer.</text>
</comment>
<dbReference type="Gene3D" id="2.70.98.10">
    <property type="match status" value="1"/>
</dbReference>
<dbReference type="Gene3D" id="3.20.20.80">
    <property type="entry name" value="Glycosidases"/>
    <property type="match status" value="1"/>
</dbReference>
<feature type="domain" description="Glycosyl hydrolases family 2 sugar binding" evidence="12">
    <location>
        <begin position="48"/>
        <end position="191"/>
    </location>
</feature>
<evidence type="ECO:0000313" key="13">
    <source>
        <dbReference type="EMBL" id="MFD2905083.1"/>
    </source>
</evidence>
<dbReference type="InterPro" id="IPR006102">
    <property type="entry name" value="Ig-like_GH2"/>
</dbReference>
<evidence type="ECO:0000256" key="4">
    <source>
        <dbReference type="ARBA" id="ARBA00011245"/>
    </source>
</evidence>
<feature type="signal peptide" evidence="9">
    <location>
        <begin position="1"/>
        <end position="22"/>
    </location>
</feature>
<dbReference type="InterPro" id="IPR014718">
    <property type="entry name" value="GH-type_carb-bd"/>
</dbReference>
<evidence type="ECO:0000256" key="8">
    <source>
        <dbReference type="ARBA" id="ARBA00023295"/>
    </source>
</evidence>
<feature type="domain" description="Glycoside hydrolase family 2 immunoglobulin-like beta-sandwich" evidence="10">
    <location>
        <begin position="208"/>
        <end position="299"/>
    </location>
</feature>
<feature type="chain" id="PRO_5046952364" description="beta-galactosidase" evidence="9">
    <location>
        <begin position="23"/>
        <end position="974"/>
    </location>
</feature>
<evidence type="ECO:0000259" key="11">
    <source>
        <dbReference type="Pfam" id="PF02836"/>
    </source>
</evidence>
<dbReference type="PANTHER" id="PTHR46323:SF2">
    <property type="entry name" value="BETA-GALACTOSIDASE"/>
    <property type="match status" value="1"/>
</dbReference>
<evidence type="ECO:0000256" key="3">
    <source>
        <dbReference type="ARBA" id="ARBA00007401"/>
    </source>
</evidence>
<keyword evidence="14" id="KW-1185">Reference proteome</keyword>
<evidence type="ECO:0000259" key="12">
    <source>
        <dbReference type="Pfam" id="PF02837"/>
    </source>
</evidence>
<dbReference type="InterPro" id="IPR023232">
    <property type="entry name" value="Glyco_hydro_2_AS"/>
</dbReference>
<dbReference type="InterPro" id="IPR011013">
    <property type="entry name" value="Gal_mutarotase_sf_dom"/>
</dbReference>
<evidence type="ECO:0000313" key="14">
    <source>
        <dbReference type="Proteomes" id="UP001597509"/>
    </source>
</evidence>
<feature type="domain" description="Glycoside hydrolase family 2 catalytic" evidence="11">
    <location>
        <begin position="305"/>
        <end position="509"/>
    </location>
</feature>
<dbReference type="InterPro" id="IPR006103">
    <property type="entry name" value="Glyco_hydro_2_cat"/>
</dbReference>
<comment type="catalytic activity">
    <reaction evidence="1">
        <text>Hydrolysis of terminal non-reducing beta-D-galactose residues in beta-D-galactosides.</text>
        <dbReference type="EC" id="3.2.1.23"/>
    </reaction>
</comment>
<evidence type="ECO:0000256" key="7">
    <source>
        <dbReference type="ARBA" id="ARBA00022837"/>
    </source>
</evidence>
<evidence type="ECO:0000256" key="2">
    <source>
        <dbReference type="ARBA" id="ARBA00001913"/>
    </source>
</evidence>
<dbReference type="InterPro" id="IPR017853">
    <property type="entry name" value="GH"/>
</dbReference>